<dbReference type="OrthoDB" id="443981at2759"/>
<dbReference type="Pfam" id="PF10294">
    <property type="entry name" value="Methyltransf_16"/>
    <property type="match status" value="1"/>
</dbReference>
<keyword evidence="6" id="KW-1185">Reference proteome</keyword>
<protein>
    <submittedName>
        <fullName evidence="5">Methyltransferase-like protein 23</fullName>
    </submittedName>
</protein>
<dbReference type="GO" id="GO:0005737">
    <property type="term" value="C:cytoplasm"/>
    <property type="evidence" value="ECO:0007669"/>
    <property type="project" value="TreeGrafter"/>
</dbReference>
<dbReference type="GO" id="GO:0032259">
    <property type="term" value="P:methylation"/>
    <property type="evidence" value="ECO:0007669"/>
    <property type="project" value="UniProtKB-KW"/>
</dbReference>
<dbReference type="PANTHER" id="PTHR14614">
    <property type="entry name" value="HEPATOCELLULAR CARCINOMA-ASSOCIATED ANTIGEN"/>
    <property type="match status" value="1"/>
</dbReference>
<organism evidence="5 6">
    <name type="scientific">Symbiodinium microadriaticum</name>
    <name type="common">Dinoflagellate</name>
    <name type="synonym">Zooxanthella microadriatica</name>
    <dbReference type="NCBI Taxonomy" id="2951"/>
    <lineage>
        <taxon>Eukaryota</taxon>
        <taxon>Sar</taxon>
        <taxon>Alveolata</taxon>
        <taxon>Dinophyceae</taxon>
        <taxon>Suessiales</taxon>
        <taxon>Symbiodiniaceae</taxon>
        <taxon>Symbiodinium</taxon>
    </lineage>
</organism>
<dbReference type="InterPro" id="IPR029063">
    <property type="entry name" value="SAM-dependent_MTases_sf"/>
</dbReference>
<evidence type="ECO:0000256" key="3">
    <source>
        <dbReference type="ARBA" id="ARBA00022691"/>
    </source>
</evidence>
<dbReference type="Proteomes" id="UP000186817">
    <property type="component" value="Unassembled WGS sequence"/>
</dbReference>
<evidence type="ECO:0000256" key="2">
    <source>
        <dbReference type="ARBA" id="ARBA00022679"/>
    </source>
</evidence>
<dbReference type="InterPro" id="IPR019410">
    <property type="entry name" value="Methyltransf_16"/>
</dbReference>
<dbReference type="GO" id="GO:0008168">
    <property type="term" value="F:methyltransferase activity"/>
    <property type="evidence" value="ECO:0007669"/>
    <property type="project" value="UniProtKB-KW"/>
</dbReference>
<keyword evidence="1 5" id="KW-0489">Methyltransferase</keyword>
<dbReference type="AlphaFoldDB" id="A0A1Q9ES68"/>
<comment type="similarity">
    <text evidence="4">Belongs to the methyltransferase superfamily. METTL23 family.</text>
</comment>
<dbReference type="PANTHER" id="PTHR14614:SF164">
    <property type="entry name" value="HISTONE-ARGININE METHYLTRANSFERASE METTL23"/>
    <property type="match status" value="1"/>
</dbReference>
<dbReference type="CDD" id="cd02440">
    <property type="entry name" value="AdoMet_MTases"/>
    <property type="match status" value="1"/>
</dbReference>
<dbReference type="EMBL" id="LSRX01000081">
    <property type="protein sequence ID" value="OLQ10277.1"/>
    <property type="molecule type" value="Genomic_DNA"/>
</dbReference>
<dbReference type="OMA" id="ACERSIV"/>
<name>A0A1Q9ES68_SYMMI</name>
<dbReference type="GO" id="GO:0005634">
    <property type="term" value="C:nucleus"/>
    <property type="evidence" value="ECO:0007669"/>
    <property type="project" value="TreeGrafter"/>
</dbReference>
<reference evidence="5 6" key="1">
    <citation type="submission" date="2016-02" db="EMBL/GenBank/DDBJ databases">
        <title>Genome analysis of coral dinoflagellate symbionts highlights evolutionary adaptations to a symbiotic lifestyle.</title>
        <authorList>
            <person name="Aranda M."/>
            <person name="Li Y."/>
            <person name="Liew Y.J."/>
            <person name="Baumgarten S."/>
            <person name="Simakov O."/>
            <person name="Wilson M."/>
            <person name="Piel J."/>
            <person name="Ashoor H."/>
            <person name="Bougouffa S."/>
            <person name="Bajic V.B."/>
            <person name="Ryu T."/>
            <person name="Ravasi T."/>
            <person name="Bayer T."/>
            <person name="Micklem G."/>
            <person name="Kim H."/>
            <person name="Bhak J."/>
            <person name="Lajeunesse T.C."/>
            <person name="Voolstra C.R."/>
        </authorList>
    </citation>
    <scope>NUCLEOTIDE SEQUENCE [LARGE SCALE GENOMIC DNA]</scope>
    <source>
        <strain evidence="5 6">CCMP2467</strain>
    </source>
</reference>
<dbReference type="SUPFAM" id="SSF53335">
    <property type="entry name" value="S-adenosyl-L-methionine-dependent methyltransferases"/>
    <property type="match status" value="1"/>
</dbReference>
<evidence type="ECO:0000256" key="4">
    <source>
        <dbReference type="ARBA" id="ARBA00043988"/>
    </source>
</evidence>
<accession>A0A1Q9ES68</accession>
<keyword evidence="3" id="KW-0949">S-adenosyl-L-methionine</keyword>
<sequence length="334" mass="36946">MMQETAEEHDALVPVLQQTAMAFREGNRLAMKEGLQELLEEMRAKELWKGERASRASFLDGAASKELGVDSMTTWLCRMLMKEELASLAEELIEEISAAKKEEVLRVPLDFGGAVGEELLISVGSRVLDWTMADGRFIWHGTTCALKLLRSDSEELPRLQVADKVILELGCGLGVVGLACARAGARKVVLTDYDKELLSACERSIVLNSLEHRVSTLHLDWNSVSSGLLPEDLMSDTIDIVIGADIIYDADHAQSVLGALCHFLQSGRAKAAILITGEPDRRQGVKQLDESLGLEEPLRELGPLRGQKEQVSWTLERLPGEERSHRLYSFQSLP</sequence>
<dbReference type="Gene3D" id="3.40.50.150">
    <property type="entry name" value="Vaccinia Virus protein VP39"/>
    <property type="match status" value="1"/>
</dbReference>
<keyword evidence="2 5" id="KW-0808">Transferase</keyword>
<proteinExistence type="inferred from homology"/>
<comment type="caution">
    <text evidence="5">The sequence shown here is derived from an EMBL/GenBank/DDBJ whole genome shotgun (WGS) entry which is preliminary data.</text>
</comment>
<evidence type="ECO:0000256" key="1">
    <source>
        <dbReference type="ARBA" id="ARBA00022603"/>
    </source>
</evidence>
<gene>
    <name evidence="5" type="primary">mettl23</name>
    <name evidence="5" type="ORF">AK812_SmicGene6000</name>
</gene>
<evidence type="ECO:0000313" key="5">
    <source>
        <dbReference type="EMBL" id="OLQ10277.1"/>
    </source>
</evidence>
<evidence type="ECO:0000313" key="6">
    <source>
        <dbReference type="Proteomes" id="UP000186817"/>
    </source>
</evidence>